<dbReference type="Pfam" id="PF13864">
    <property type="entry name" value="Enkurin"/>
    <property type="match status" value="1"/>
</dbReference>
<evidence type="ECO:0000256" key="6">
    <source>
        <dbReference type="SAM" id="Coils"/>
    </source>
</evidence>
<evidence type="ECO:0000256" key="1">
    <source>
        <dbReference type="ARBA" id="ARBA00004138"/>
    </source>
</evidence>
<evidence type="ECO:0000259" key="8">
    <source>
        <dbReference type="PROSITE" id="PS51665"/>
    </source>
</evidence>
<evidence type="ECO:0000256" key="5">
    <source>
        <dbReference type="ARBA" id="ARBA00023273"/>
    </source>
</evidence>
<evidence type="ECO:0000256" key="4">
    <source>
        <dbReference type="ARBA" id="ARBA00023212"/>
    </source>
</evidence>
<evidence type="ECO:0000256" key="2">
    <source>
        <dbReference type="ARBA" id="ARBA00004245"/>
    </source>
</evidence>
<evidence type="ECO:0000256" key="3">
    <source>
        <dbReference type="ARBA" id="ARBA00022490"/>
    </source>
</evidence>
<feature type="domain" description="Enkurin" evidence="8">
    <location>
        <begin position="17"/>
        <end position="110"/>
    </location>
</feature>
<feature type="coiled-coil region" evidence="6">
    <location>
        <begin position="47"/>
        <end position="105"/>
    </location>
</feature>
<gene>
    <name evidence="9" type="ORF">GSOID_T00029970001</name>
</gene>
<evidence type="ECO:0000313" key="9">
    <source>
        <dbReference type="EMBL" id="CBY36919.1"/>
    </source>
</evidence>
<feature type="compositionally biased region" description="Basic and acidic residues" evidence="7">
    <location>
        <begin position="24"/>
        <end position="34"/>
    </location>
</feature>
<dbReference type="AlphaFoldDB" id="E4YN65"/>
<keyword evidence="5" id="KW-0966">Cell projection</keyword>
<keyword evidence="3" id="KW-0963">Cytoplasm</keyword>
<dbReference type="EMBL" id="FN654868">
    <property type="protein sequence ID" value="CBY36919.1"/>
    <property type="molecule type" value="Genomic_DNA"/>
</dbReference>
<keyword evidence="6" id="KW-0175">Coiled coil</keyword>
<name>E4YN65_OIKDI</name>
<dbReference type="PANTHER" id="PTHR21490">
    <property type="entry name" value="ENKURIN-RELATED"/>
    <property type="match status" value="1"/>
</dbReference>
<keyword evidence="4" id="KW-0206">Cytoskeleton</keyword>
<dbReference type="GO" id="GO:0005881">
    <property type="term" value="C:cytoplasmic microtubule"/>
    <property type="evidence" value="ECO:0007669"/>
    <property type="project" value="TreeGrafter"/>
</dbReference>
<dbReference type="GO" id="GO:0005929">
    <property type="term" value="C:cilium"/>
    <property type="evidence" value="ECO:0007669"/>
    <property type="project" value="UniProtKB-SubCell"/>
</dbReference>
<sequence length="111" mass="13157">MYDLQIRGTVPQYLHNRKRELQMSKEEEYARTHPDPMCPPGHALLPEAQRRETLEKLQAAIADYEAQLATLPVRQCDSLAYKHRKENLEREIYELDEAIKTFSKRKVYVQQ</sequence>
<feature type="region of interest" description="Disordered" evidence="7">
    <location>
        <begin position="24"/>
        <end position="43"/>
    </location>
</feature>
<accession>E4YN65</accession>
<evidence type="ECO:0000256" key="7">
    <source>
        <dbReference type="SAM" id="MobiDB-lite"/>
    </source>
</evidence>
<dbReference type="InterPro" id="IPR027012">
    <property type="entry name" value="Enkurin_dom"/>
</dbReference>
<dbReference type="Proteomes" id="UP000011014">
    <property type="component" value="Unassembled WGS sequence"/>
</dbReference>
<dbReference type="InterPro" id="IPR052102">
    <property type="entry name" value="Enkurin_domain-protein"/>
</dbReference>
<comment type="subcellular location">
    <subcellularLocation>
        <location evidence="1">Cell projection</location>
        <location evidence="1">Cilium</location>
    </subcellularLocation>
    <subcellularLocation>
        <location evidence="2">Cytoplasm</location>
        <location evidence="2">Cytoskeleton</location>
    </subcellularLocation>
</comment>
<organism evidence="9">
    <name type="scientific">Oikopleura dioica</name>
    <name type="common">Tunicate</name>
    <dbReference type="NCBI Taxonomy" id="34765"/>
    <lineage>
        <taxon>Eukaryota</taxon>
        <taxon>Metazoa</taxon>
        <taxon>Chordata</taxon>
        <taxon>Tunicata</taxon>
        <taxon>Appendicularia</taxon>
        <taxon>Copelata</taxon>
        <taxon>Oikopleuridae</taxon>
        <taxon>Oikopleura</taxon>
    </lineage>
</organism>
<dbReference type="PROSITE" id="PS51665">
    <property type="entry name" value="ENKURIN"/>
    <property type="match status" value="1"/>
</dbReference>
<protein>
    <recommendedName>
        <fullName evidence="8">Enkurin domain-containing protein</fullName>
    </recommendedName>
</protein>
<reference evidence="9" key="1">
    <citation type="journal article" date="2010" name="Science">
        <title>Plasticity of animal genome architecture unmasked by rapid evolution of a pelagic tunicate.</title>
        <authorList>
            <person name="Denoeud F."/>
            <person name="Henriet S."/>
            <person name="Mungpakdee S."/>
            <person name="Aury J.M."/>
            <person name="Da Silva C."/>
            <person name="Brinkmann H."/>
            <person name="Mikhaleva J."/>
            <person name="Olsen L.C."/>
            <person name="Jubin C."/>
            <person name="Canestro C."/>
            <person name="Bouquet J.M."/>
            <person name="Danks G."/>
            <person name="Poulain J."/>
            <person name="Campsteijn C."/>
            <person name="Adamski M."/>
            <person name="Cross I."/>
            <person name="Yadetie F."/>
            <person name="Muffato M."/>
            <person name="Louis A."/>
            <person name="Butcher S."/>
            <person name="Tsagkogeorga G."/>
            <person name="Konrad A."/>
            <person name="Singh S."/>
            <person name="Jensen M.F."/>
            <person name="Cong E.H."/>
            <person name="Eikeseth-Otteraa H."/>
            <person name="Noel B."/>
            <person name="Anthouard V."/>
            <person name="Porcel B.M."/>
            <person name="Kachouri-Lafond R."/>
            <person name="Nishino A."/>
            <person name="Ugolini M."/>
            <person name="Chourrout P."/>
            <person name="Nishida H."/>
            <person name="Aasland R."/>
            <person name="Huzurbazar S."/>
            <person name="Westhof E."/>
            <person name="Delsuc F."/>
            <person name="Lehrach H."/>
            <person name="Reinhardt R."/>
            <person name="Weissenbach J."/>
            <person name="Roy S.W."/>
            <person name="Artiguenave F."/>
            <person name="Postlethwait J.H."/>
            <person name="Manak J.R."/>
            <person name="Thompson E.M."/>
            <person name="Jaillon O."/>
            <person name="Du Pasquier L."/>
            <person name="Boudinot P."/>
            <person name="Liberles D.A."/>
            <person name="Volff J.N."/>
            <person name="Philippe H."/>
            <person name="Lenhard B."/>
            <person name="Roest Crollius H."/>
            <person name="Wincker P."/>
            <person name="Chourrout D."/>
        </authorList>
    </citation>
    <scope>NUCLEOTIDE SEQUENCE [LARGE SCALE GENOMIC DNA]</scope>
</reference>
<dbReference type="PANTHER" id="PTHR21490:SF2">
    <property type="entry name" value="ENKURIN DOMAIN-CONTAINING PROTEIN 1"/>
    <property type="match status" value="1"/>
</dbReference>
<proteinExistence type="predicted"/>